<comment type="caution">
    <text evidence="5">The sequence shown here is derived from an EMBL/GenBank/DDBJ whole genome shotgun (WGS) entry which is preliminary data.</text>
</comment>
<dbReference type="EMBL" id="AMGV01000003">
    <property type="protein sequence ID" value="KEF58961.1"/>
    <property type="molecule type" value="Genomic_DNA"/>
</dbReference>
<dbReference type="VEuPathDB" id="FungiDB:A1O9_03804"/>
<evidence type="ECO:0000256" key="1">
    <source>
        <dbReference type="ARBA" id="ARBA00023002"/>
    </source>
</evidence>
<sequence>MPLLTGADNQTVVPIYIDGKALPLDPSRLIAVRSAHEQRDVHYAQGATAEIAHEAAAVAYRAFKEWRNMTFHFRRDLLLRVAQNIEAREKDFIALQRQETSCAESWARFNIGLACRAIREIASHISAECTGELPPGESSSAFCMVFKEPVGPVLAIAPWNASMVLAARALAAPIGAGCTVVFKASELSPGVHHALVEAFVEAGLPNGVLNQLQARREDSPAVTEALISDPAIRKVEFTGSAAVGAIIGQLASKYLKPVLMELGGKAPAIVLKDADLERAAQLCAVGAFLHHGQICMSTERIIVVRDVAAEFSAALKRAVEKQHVDGAGFAVSTGVAKRAHSLVADAVQNGASFVAGSNQWNGDSNASLEPTIITGVTAKDAIYADETFGPSATLYVAEDEDDAIRLANDTPYGLNAAVHSKDMFAALRVAQQLECGQVHIGTMTEYDESTAPIGGAKGSGWGRNNGKYGLREFLVTKTISLHDPSAQAVFGSR</sequence>
<dbReference type="SUPFAM" id="SSF53720">
    <property type="entry name" value="ALDH-like"/>
    <property type="match status" value="1"/>
</dbReference>
<feature type="domain" description="Aldehyde dehydrogenase" evidence="4">
    <location>
        <begin position="30"/>
        <end position="479"/>
    </location>
</feature>
<dbReference type="GO" id="GO:0009450">
    <property type="term" value="P:gamma-aminobutyric acid catabolic process"/>
    <property type="evidence" value="ECO:0007669"/>
    <property type="project" value="TreeGrafter"/>
</dbReference>
<dbReference type="PANTHER" id="PTHR43353">
    <property type="entry name" value="SUCCINATE-SEMIALDEHYDE DEHYDROGENASE, MITOCHONDRIAL"/>
    <property type="match status" value="1"/>
</dbReference>
<evidence type="ECO:0000256" key="2">
    <source>
        <dbReference type="PROSITE-ProRule" id="PRU10007"/>
    </source>
</evidence>
<dbReference type="Gene3D" id="3.40.605.10">
    <property type="entry name" value="Aldehyde Dehydrogenase, Chain A, domain 1"/>
    <property type="match status" value="1"/>
</dbReference>
<dbReference type="Pfam" id="PF00171">
    <property type="entry name" value="Aldedh"/>
    <property type="match status" value="1"/>
</dbReference>
<evidence type="ECO:0000313" key="5">
    <source>
        <dbReference type="EMBL" id="KEF58961.1"/>
    </source>
</evidence>
<proteinExistence type="inferred from homology"/>
<dbReference type="InterPro" id="IPR029510">
    <property type="entry name" value="Ald_DH_CS_GLU"/>
</dbReference>
<dbReference type="PROSITE" id="PS00687">
    <property type="entry name" value="ALDEHYDE_DEHYDR_GLU"/>
    <property type="match status" value="1"/>
</dbReference>
<comment type="similarity">
    <text evidence="3">Belongs to the aldehyde dehydrogenase family.</text>
</comment>
<dbReference type="STRING" id="1182545.A0A072PGH6"/>
<evidence type="ECO:0000259" key="4">
    <source>
        <dbReference type="Pfam" id="PF00171"/>
    </source>
</evidence>
<dbReference type="Proteomes" id="UP000027920">
    <property type="component" value="Unassembled WGS sequence"/>
</dbReference>
<keyword evidence="1 3" id="KW-0560">Oxidoreductase</keyword>
<dbReference type="InterPro" id="IPR016161">
    <property type="entry name" value="Ald_DH/histidinol_DH"/>
</dbReference>
<dbReference type="InterPro" id="IPR050740">
    <property type="entry name" value="Aldehyde_DH_Superfamily"/>
</dbReference>
<dbReference type="RefSeq" id="XP_013261551.1">
    <property type="nucleotide sequence ID" value="XM_013406097.1"/>
</dbReference>
<dbReference type="AlphaFoldDB" id="A0A072PGH6"/>
<evidence type="ECO:0000313" key="6">
    <source>
        <dbReference type="Proteomes" id="UP000027920"/>
    </source>
</evidence>
<dbReference type="PANTHER" id="PTHR43353:SF6">
    <property type="entry name" value="CYTOPLASMIC ALDEHYDE DEHYDROGENASE (EUROFUNG)"/>
    <property type="match status" value="1"/>
</dbReference>
<dbReference type="HOGENOM" id="CLU_005391_1_0_1"/>
<gene>
    <name evidence="5" type="ORF">A1O9_03804</name>
</gene>
<dbReference type="GO" id="GO:0004777">
    <property type="term" value="F:succinate-semialdehyde dehydrogenase (NAD+) activity"/>
    <property type="evidence" value="ECO:0007669"/>
    <property type="project" value="TreeGrafter"/>
</dbReference>
<dbReference type="InterPro" id="IPR015590">
    <property type="entry name" value="Aldehyde_DH_dom"/>
</dbReference>
<evidence type="ECO:0000256" key="3">
    <source>
        <dbReference type="RuleBase" id="RU003345"/>
    </source>
</evidence>
<name>A0A072PGH6_9EURO</name>
<reference evidence="5 6" key="1">
    <citation type="submission" date="2013-03" db="EMBL/GenBank/DDBJ databases">
        <title>The Genome Sequence of Exophiala aquamarina CBS 119918.</title>
        <authorList>
            <consortium name="The Broad Institute Genomics Platform"/>
            <person name="Cuomo C."/>
            <person name="de Hoog S."/>
            <person name="Gorbushina A."/>
            <person name="Walker B."/>
            <person name="Young S.K."/>
            <person name="Zeng Q."/>
            <person name="Gargeya S."/>
            <person name="Fitzgerald M."/>
            <person name="Haas B."/>
            <person name="Abouelleil A."/>
            <person name="Allen A.W."/>
            <person name="Alvarado L."/>
            <person name="Arachchi H.M."/>
            <person name="Berlin A.M."/>
            <person name="Chapman S.B."/>
            <person name="Gainer-Dewar J."/>
            <person name="Goldberg J."/>
            <person name="Griggs A."/>
            <person name="Gujja S."/>
            <person name="Hansen M."/>
            <person name="Howarth C."/>
            <person name="Imamovic A."/>
            <person name="Ireland A."/>
            <person name="Larimer J."/>
            <person name="McCowan C."/>
            <person name="Murphy C."/>
            <person name="Pearson M."/>
            <person name="Poon T.W."/>
            <person name="Priest M."/>
            <person name="Roberts A."/>
            <person name="Saif S."/>
            <person name="Shea T."/>
            <person name="Sisk P."/>
            <person name="Sykes S."/>
            <person name="Wortman J."/>
            <person name="Nusbaum C."/>
            <person name="Birren B."/>
        </authorList>
    </citation>
    <scope>NUCLEOTIDE SEQUENCE [LARGE SCALE GENOMIC DNA]</scope>
    <source>
        <strain evidence="5 6">CBS 119918</strain>
    </source>
</reference>
<dbReference type="Gene3D" id="3.40.309.10">
    <property type="entry name" value="Aldehyde Dehydrogenase, Chain A, domain 2"/>
    <property type="match status" value="1"/>
</dbReference>
<feature type="active site" evidence="2">
    <location>
        <position position="261"/>
    </location>
</feature>
<dbReference type="InterPro" id="IPR016163">
    <property type="entry name" value="Ald_DH_C"/>
</dbReference>
<dbReference type="InterPro" id="IPR016162">
    <property type="entry name" value="Ald_DH_N"/>
</dbReference>
<accession>A0A072PGH6</accession>
<dbReference type="GeneID" id="25278738"/>
<keyword evidence="6" id="KW-1185">Reference proteome</keyword>
<dbReference type="OrthoDB" id="310895at2759"/>
<protein>
    <recommendedName>
        <fullName evidence="4">Aldehyde dehydrogenase domain-containing protein</fullName>
    </recommendedName>
</protein>
<organism evidence="5 6">
    <name type="scientific">Exophiala aquamarina CBS 119918</name>
    <dbReference type="NCBI Taxonomy" id="1182545"/>
    <lineage>
        <taxon>Eukaryota</taxon>
        <taxon>Fungi</taxon>
        <taxon>Dikarya</taxon>
        <taxon>Ascomycota</taxon>
        <taxon>Pezizomycotina</taxon>
        <taxon>Eurotiomycetes</taxon>
        <taxon>Chaetothyriomycetidae</taxon>
        <taxon>Chaetothyriales</taxon>
        <taxon>Herpotrichiellaceae</taxon>
        <taxon>Exophiala</taxon>
    </lineage>
</organism>